<feature type="repeat" description="CHCR" evidence="3">
    <location>
        <begin position="330"/>
        <end position="472"/>
    </location>
</feature>
<proteinExistence type="predicted"/>
<evidence type="ECO:0000256" key="2">
    <source>
        <dbReference type="ARBA" id="ARBA00022927"/>
    </source>
</evidence>
<comment type="caution">
    <text evidence="5">The sequence shown here is derived from an EMBL/GenBank/DDBJ whole genome shotgun (WGS) entry which is preliminary data.</text>
</comment>
<dbReference type="InterPro" id="IPR045111">
    <property type="entry name" value="Vps41/Vps8"/>
</dbReference>
<dbReference type="PANTHER" id="PTHR12616:SF1">
    <property type="entry name" value="VACUOLAR PROTEIN SORTING-ASSOCIATED PROTEIN 41 HOMOLOG"/>
    <property type="match status" value="1"/>
</dbReference>
<dbReference type="PANTHER" id="PTHR12616">
    <property type="entry name" value="VACUOLAR PROTEIN SORTING VPS41"/>
    <property type="match status" value="1"/>
</dbReference>
<dbReference type="GO" id="GO:0009267">
    <property type="term" value="P:cellular response to starvation"/>
    <property type="evidence" value="ECO:0007669"/>
    <property type="project" value="TreeGrafter"/>
</dbReference>
<dbReference type="GO" id="GO:0030897">
    <property type="term" value="C:HOPS complex"/>
    <property type="evidence" value="ECO:0007669"/>
    <property type="project" value="TreeGrafter"/>
</dbReference>
<reference evidence="6" key="1">
    <citation type="submission" date="2017-01" db="EMBL/GenBank/DDBJ databases">
        <authorList>
            <person name="Wang Y."/>
            <person name="White M."/>
            <person name="Kvist S."/>
            <person name="Moncalvo J.-M."/>
        </authorList>
    </citation>
    <scope>NUCLEOTIDE SEQUENCE [LARGE SCALE GENOMIC DNA]</scope>
    <source>
        <strain evidence="6">COL-18-3</strain>
    </source>
</reference>
<keyword evidence="6" id="KW-1185">Reference proteome</keyword>
<dbReference type="SMART" id="SM00299">
    <property type="entry name" value="CLH"/>
    <property type="match status" value="1"/>
</dbReference>
<sequence>MMLVHGGNVSKEVEMAVESERGDDADLEDNAPELRVVSKELEEITRDVLMVPGYETVIANQYRLISRQVDALGIGDNRWYVVSPKQIILVKEKTFSQHVEWLISQNQIEKAYKEITEGGSYDATELDVAKKQLEQVGKAYINILLEKRQFQEAAKAIKLILQQLNMHKDWEDYVYQFAAAGEIDKIVDYLPANKTISPIVYELVLGHLLDTDIGKFCKVLDKYDVDLFDAESVELAMLGKLRDNCENIELKRSLTELYDRSGRQDEAVLIYLELQDTGIIERIEKENLVFAVRNHAEAILKYDEKMVESKGMNNGNILNRLSTAPGVGLLVRNTAAITPNSVVTQLLTHPKHLHTYLHTLRVKSPDTMPTQYSDLQVELYAEYNSELLLHFLRTANNYDLVKACRICESRDLVNETIYLLGRMGDFRKALALILFELGDINQAISFATEQKDQDLWNDLVRFSASKDTENNTNSHLNIAGNDQIKAELFLALLTKADKKFVNPIRDLLGKLSDMANDMLVVNNNAHESEVAKRLPNAIKDLISQYQTNHDLGQLGYTSINSDLRSLIIKIYNKSNRGRRIDVENAVCNLCNTALLTTASPYRKAPASGKKIVKFLCNHSFHLSCLIPKKMLDKLDMKTSAPVSLRMNSSSPPFSESDNILNAFRYANQGYDGDQGRLYKLRSLIVNSSYHYASTFECPICCNNTIINNNSFAISVANTDSSVNTNTNAGAGAGAVVVSQSVTSTGGWVIPAKYLPNSNSFNLKAKNTATSADPSVLPDVKPLIF</sequence>
<dbReference type="Pfam" id="PF23556">
    <property type="entry name" value="TPR_Vps41"/>
    <property type="match status" value="1"/>
</dbReference>
<dbReference type="GO" id="GO:0016236">
    <property type="term" value="P:macroautophagy"/>
    <property type="evidence" value="ECO:0007669"/>
    <property type="project" value="TreeGrafter"/>
</dbReference>
<organism evidence="5 6">
    <name type="scientific">Zancudomyces culisetae</name>
    <name type="common">Gut fungus</name>
    <name type="synonym">Smittium culisetae</name>
    <dbReference type="NCBI Taxonomy" id="1213189"/>
    <lineage>
        <taxon>Eukaryota</taxon>
        <taxon>Fungi</taxon>
        <taxon>Fungi incertae sedis</taxon>
        <taxon>Zoopagomycota</taxon>
        <taxon>Kickxellomycotina</taxon>
        <taxon>Harpellomycetes</taxon>
        <taxon>Harpellales</taxon>
        <taxon>Legeriomycetaceae</taxon>
        <taxon>Zancudomyces</taxon>
    </lineage>
</organism>
<dbReference type="Gene3D" id="1.25.40.10">
    <property type="entry name" value="Tetratricopeptide repeat domain"/>
    <property type="match status" value="1"/>
</dbReference>
<dbReference type="SMART" id="SM00184">
    <property type="entry name" value="RING"/>
    <property type="match status" value="1"/>
</dbReference>
<dbReference type="Proteomes" id="UP000188320">
    <property type="component" value="Unassembled WGS sequence"/>
</dbReference>
<evidence type="ECO:0000256" key="3">
    <source>
        <dbReference type="PROSITE-ProRule" id="PRU01006"/>
    </source>
</evidence>
<dbReference type="PROSITE" id="PS50236">
    <property type="entry name" value="CHCR"/>
    <property type="match status" value="1"/>
</dbReference>
<dbReference type="EMBL" id="LSSK01001530">
    <property type="protein sequence ID" value="OMH79514.1"/>
    <property type="molecule type" value="Genomic_DNA"/>
</dbReference>
<keyword evidence="1" id="KW-0813">Transport</keyword>
<evidence type="ECO:0000256" key="1">
    <source>
        <dbReference type="ARBA" id="ARBA00022448"/>
    </source>
</evidence>
<dbReference type="InterPro" id="IPR000547">
    <property type="entry name" value="Clathrin_H-chain/VPS_repeat"/>
</dbReference>
<evidence type="ECO:0000259" key="4">
    <source>
        <dbReference type="SMART" id="SM00184"/>
    </source>
</evidence>
<dbReference type="InterPro" id="IPR016024">
    <property type="entry name" value="ARM-type_fold"/>
</dbReference>
<accession>A0A1R1PEX1</accession>
<keyword evidence="2" id="KW-0653">Protein transport</keyword>
<evidence type="ECO:0000313" key="6">
    <source>
        <dbReference type="Proteomes" id="UP000188320"/>
    </source>
</evidence>
<dbReference type="AlphaFoldDB" id="A0A1R1PEX1"/>
<dbReference type="OrthoDB" id="244107at2759"/>
<dbReference type="GO" id="GO:0006623">
    <property type="term" value="P:protein targeting to vacuole"/>
    <property type="evidence" value="ECO:0007669"/>
    <property type="project" value="InterPro"/>
</dbReference>
<dbReference type="InterPro" id="IPR001841">
    <property type="entry name" value="Znf_RING"/>
</dbReference>
<protein>
    <submittedName>
        <fullName evidence="5">Vacuolar protein sorting-associated protein 41-like protein</fullName>
    </submittedName>
</protein>
<dbReference type="SUPFAM" id="SSF48371">
    <property type="entry name" value="ARM repeat"/>
    <property type="match status" value="1"/>
</dbReference>
<name>A0A1R1PEX1_ZANCU</name>
<dbReference type="GO" id="GO:0034058">
    <property type="term" value="P:endosomal vesicle fusion"/>
    <property type="evidence" value="ECO:0007669"/>
    <property type="project" value="TreeGrafter"/>
</dbReference>
<gene>
    <name evidence="5" type="ORF">AX774_g7073</name>
</gene>
<evidence type="ECO:0000313" key="5">
    <source>
        <dbReference type="EMBL" id="OMH79514.1"/>
    </source>
</evidence>
<dbReference type="GO" id="GO:0005770">
    <property type="term" value="C:late endosome"/>
    <property type="evidence" value="ECO:0007669"/>
    <property type="project" value="TreeGrafter"/>
</dbReference>
<dbReference type="InterPro" id="IPR011990">
    <property type="entry name" value="TPR-like_helical_dom_sf"/>
</dbReference>
<dbReference type="SUPFAM" id="SSF57850">
    <property type="entry name" value="RING/U-box"/>
    <property type="match status" value="1"/>
</dbReference>
<feature type="domain" description="RING-type" evidence="4">
    <location>
        <begin position="587"/>
        <end position="700"/>
    </location>
</feature>